<dbReference type="AlphaFoldDB" id="A0A835E5E1"/>
<dbReference type="Pfam" id="PF00083">
    <property type="entry name" value="Sugar_tr"/>
    <property type="match status" value="1"/>
</dbReference>
<dbReference type="SUPFAM" id="SSF103473">
    <property type="entry name" value="MFS general substrate transporter"/>
    <property type="match status" value="1"/>
</dbReference>
<evidence type="ECO:0000256" key="4">
    <source>
        <dbReference type="ARBA" id="ARBA00022989"/>
    </source>
</evidence>
<feature type="transmembrane region" description="Helical" evidence="6">
    <location>
        <begin position="180"/>
        <end position="201"/>
    </location>
</feature>
<evidence type="ECO:0000256" key="6">
    <source>
        <dbReference type="SAM" id="Phobius"/>
    </source>
</evidence>
<dbReference type="InterPro" id="IPR005828">
    <property type="entry name" value="MFS_sugar_transport-like"/>
</dbReference>
<name>A0A835E5E1_9POAL</name>
<evidence type="ECO:0000313" key="8">
    <source>
        <dbReference type="EMBL" id="KAF8664538.1"/>
    </source>
</evidence>
<dbReference type="InterPro" id="IPR005829">
    <property type="entry name" value="Sugar_transporter_CS"/>
</dbReference>
<evidence type="ECO:0000313" key="9">
    <source>
        <dbReference type="Proteomes" id="UP000636709"/>
    </source>
</evidence>
<organism evidence="8 9">
    <name type="scientific">Digitaria exilis</name>
    <dbReference type="NCBI Taxonomy" id="1010633"/>
    <lineage>
        <taxon>Eukaryota</taxon>
        <taxon>Viridiplantae</taxon>
        <taxon>Streptophyta</taxon>
        <taxon>Embryophyta</taxon>
        <taxon>Tracheophyta</taxon>
        <taxon>Spermatophyta</taxon>
        <taxon>Magnoliopsida</taxon>
        <taxon>Liliopsida</taxon>
        <taxon>Poales</taxon>
        <taxon>Poaceae</taxon>
        <taxon>PACMAD clade</taxon>
        <taxon>Panicoideae</taxon>
        <taxon>Panicodae</taxon>
        <taxon>Paniceae</taxon>
        <taxon>Anthephorinae</taxon>
        <taxon>Digitaria</taxon>
    </lineage>
</organism>
<sequence>MASEGEVATHYTTDDALTRVGFGRFQALVLAYSGLGYVAEAFEIMLLSFMGPAVEAEWGVSGTGKGLISSVVFAGMLVGSIAGGLIADRCGRRIGILFTAVVTGIFGLLSAFSPNYASLLALRFVVGLGLGAGHVLSTWFIEFVPAANRGTWMVVFHCCWTVGTILESLLAWAVMPVLGWRWLLALSSAPCFFLLIFFPLTPESPRYLCARGRTMDATVILERIARMNGGALPPGILIYTPEKLVDNNHGTSETALLIAENNAGIEGDTSPKTSAIVAFQALWSYDLRRSTFLLWFLYLANFFAYYGIILLTSELSNGRRCASVRTYLVQPKSSNLYRDVLLTSLAEFPGLLLAALLVDRIGRKTSMGGMLLMCGAFLAPLSVQLGEGLVTTLLFCARTCIMGSLAVLYVYTPELYSASTRNTGVGITSSLGVTCALFPRETKGCQIQ</sequence>
<dbReference type="Proteomes" id="UP000636709">
    <property type="component" value="Unassembled WGS sequence"/>
</dbReference>
<feature type="transmembrane region" description="Helical" evidence="6">
    <location>
        <begin position="292"/>
        <end position="311"/>
    </location>
</feature>
<keyword evidence="3 6" id="KW-0812">Transmembrane</keyword>
<dbReference type="PANTHER" id="PTHR23511:SF43">
    <property type="entry name" value="MAJOR FACILITATOR SUPERFAMILY (MFS) PROFILE DOMAIN-CONTAINING PROTEIN"/>
    <property type="match status" value="1"/>
</dbReference>
<keyword evidence="5 6" id="KW-0472">Membrane</keyword>
<protein>
    <recommendedName>
        <fullName evidence="7">Major facilitator superfamily (MFS) profile domain-containing protein</fullName>
    </recommendedName>
</protein>
<dbReference type="PROSITE" id="PS00216">
    <property type="entry name" value="SUGAR_TRANSPORT_1"/>
    <property type="match status" value="1"/>
</dbReference>
<evidence type="ECO:0000259" key="7">
    <source>
        <dbReference type="PROSITE" id="PS50850"/>
    </source>
</evidence>
<feature type="transmembrane region" description="Helical" evidence="6">
    <location>
        <begin position="67"/>
        <end position="87"/>
    </location>
</feature>
<evidence type="ECO:0000256" key="3">
    <source>
        <dbReference type="ARBA" id="ARBA00022692"/>
    </source>
</evidence>
<reference evidence="8" key="1">
    <citation type="submission" date="2020-07" db="EMBL/GenBank/DDBJ databases">
        <title>Genome sequence and genetic diversity analysis of an under-domesticated orphan crop, white fonio (Digitaria exilis).</title>
        <authorList>
            <person name="Bennetzen J.L."/>
            <person name="Chen S."/>
            <person name="Ma X."/>
            <person name="Wang X."/>
            <person name="Yssel A.E.J."/>
            <person name="Chaluvadi S.R."/>
            <person name="Johnson M."/>
            <person name="Gangashetty P."/>
            <person name="Hamidou F."/>
            <person name="Sanogo M.D."/>
            <person name="Zwaenepoel A."/>
            <person name="Wallace J."/>
            <person name="Van De Peer Y."/>
            <person name="Van Deynze A."/>
        </authorList>
    </citation>
    <scope>NUCLEOTIDE SEQUENCE</scope>
    <source>
        <tissue evidence="8">Leaves</tissue>
    </source>
</reference>
<dbReference type="OrthoDB" id="4139357at2759"/>
<evidence type="ECO:0000256" key="2">
    <source>
        <dbReference type="ARBA" id="ARBA00022448"/>
    </source>
</evidence>
<dbReference type="InterPro" id="IPR020846">
    <property type="entry name" value="MFS_dom"/>
</dbReference>
<keyword evidence="9" id="KW-1185">Reference proteome</keyword>
<dbReference type="PANTHER" id="PTHR23511">
    <property type="entry name" value="SYNAPTIC VESICLE GLYCOPROTEIN 2"/>
    <property type="match status" value="1"/>
</dbReference>
<evidence type="ECO:0000256" key="5">
    <source>
        <dbReference type="ARBA" id="ARBA00023136"/>
    </source>
</evidence>
<feature type="transmembrane region" description="Helical" evidence="6">
    <location>
        <begin position="119"/>
        <end position="141"/>
    </location>
</feature>
<comment type="caution">
    <text evidence="8">The sequence shown here is derived from an EMBL/GenBank/DDBJ whole genome shotgun (WGS) entry which is preliminary data.</text>
</comment>
<keyword evidence="4 6" id="KW-1133">Transmembrane helix</keyword>
<dbReference type="EMBL" id="JACEFO010002349">
    <property type="protein sequence ID" value="KAF8664538.1"/>
    <property type="molecule type" value="Genomic_DNA"/>
</dbReference>
<feature type="transmembrane region" description="Helical" evidence="6">
    <location>
        <begin position="153"/>
        <end position="174"/>
    </location>
</feature>
<feature type="transmembrane region" description="Helical" evidence="6">
    <location>
        <begin position="389"/>
        <end position="411"/>
    </location>
</feature>
<dbReference type="Gene3D" id="1.20.1250.20">
    <property type="entry name" value="MFS general substrate transporter like domains"/>
    <property type="match status" value="1"/>
</dbReference>
<keyword evidence="2" id="KW-0813">Transport</keyword>
<feature type="domain" description="Major facilitator superfamily (MFS) profile" evidence="7">
    <location>
        <begin position="29"/>
        <end position="448"/>
    </location>
</feature>
<evidence type="ECO:0000256" key="1">
    <source>
        <dbReference type="ARBA" id="ARBA00004141"/>
    </source>
</evidence>
<gene>
    <name evidence="8" type="ORF">HU200_054719</name>
</gene>
<comment type="subcellular location">
    <subcellularLocation>
        <location evidence="1">Membrane</location>
        <topology evidence="1">Multi-pass membrane protein</topology>
    </subcellularLocation>
</comment>
<dbReference type="GO" id="GO:0022857">
    <property type="term" value="F:transmembrane transporter activity"/>
    <property type="evidence" value="ECO:0007669"/>
    <property type="project" value="InterPro"/>
</dbReference>
<feature type="transmembrane region" description="Helical" evidence="6">
    <location>
        <begin position="27"/>
        <end position="47"/>
    </location>
</feature>
<feature type="transmembrane region" description="Helical" evidence="6">
    <location>
        <begin position="365"/>
        <end position="383"/>
    </location>
</feature>
<dbReference type="GO" id="GO:0016020">
    <property type="term" value="C:membrane"/>
    <property type="evidence" value="ECO:0007669"/>
    <property type="project" value="UniProtKB-SubCell"/>
</dbReference>
<proteinExistence type="predicted"/>
<accession>A0A835E5E1</accession>
<feature type="transmembrane region" description="Helical" evidence="6">
    <location>
        <begin position="94"/>
        <end position="113"/>
    </location>
</feature>
<feature type="transmembrane region" description="Helical" evidence="6">
    <location>
        <begin position="340"/>
        <end position="358"/>
    </location>
</feature>
<dbReference type="PROSITE" id="PS50850">
    <property type="entry name" value="MFS"/>
    <property type="match status" value="1"/>
</dbReference>
<dbReference type="InterPro" id="IPR036259">
    <property type="entry name" value="MFS_trans_sf"/>
</dbReference>